<evidence type="ECO:0000313" key="2">
    <source>
        <dbReference type="Proteomes" id="UP000299102"/>
    </source>
</evidence>
<proteinExistence type="predicted"/>
<reference evidence="1 2" key="1">
    <citation type="journal article" date="2019" name="Commun. Biol.">
        <title>The bagworm genome reveals a unique fibroin gene that provides high tensile strength.</title>
        <authorList>
            <person name="Kono N."/>
            <person name="Nakamura H."/>
            <person name="Ohtoshi R."/>
            <person name="Tomita M."/>
            <person name="Numata K."/>
            <person name="Arakawa K."/>
        </authorList>
    </citation>
    <scope>NUCLEOTIDE SEQUENCE [LARGE SCALE GENOMIC DNA]</scope>
</reference>
<accession>A0A4C1TAQ2</accession>
<name>A0A4C1TAQ2_EUMVA</name>
<keyword evidence="2" id="KW-1185">Reference proteome</keyword>
<protein>
    <submittedName>
        <fullName evidence="1">Uncharacterized protein</fullName>
    </submittedName>
</protein>
<evidence type="ECO:0000313" key="1">
    <source>
        <dbReference type="EMBL" id="GBP10650.1"/>
    </source>
</evidence>
<comment type="caution">
    <text evidence="1">The sequence shown here is derived from an EMBL/GenBank/DDBJ whole genome shotgun (WGS) entry which is preliminary data.</text>
</comment>
<gene>
    <name evidence="1" type="ORF">EVAR_71682_1</name>
</gene>
<dbReference type="EMBL" id="BGZK01004735">
    <property type="protein sequence ID" value="GBP10650.1"/>
    <property type="molecule type" value="Genomic_DNA"/>
</dbReference>
<organism evidence="1 2">
    <name type="scientific">Eumeta variegata</name>
    <name type="common">Bagworm moth</name>
    <name type="synonym">Eumeta japonica</name>
    <dbReference type="NCBI Taxonomy" id="151549"/>
    <lineage>
        <taxon>Eukaryota</taxon>
        <taxon>Metazoa</taxon>
        <taxon>Ecdysozoa</taxon>
        <taxon>Arthropoda</taxon>
        <taxon>Hexapoda</taxon>
        <taxon>Insecta</taxon>
        <taxon>Pterygota</taxon>
        <taxon>Neoptera</taxon>
        <taxon>Endopterygota</taxon>
        <taxon>Lepidoptera</taxon>
        <taxon>Glossata</taxon>
        <taxon>Ditrysia</taxon>
        <taxon>Tineoidea</taxon>
        <taxon>Psychidae</taxon>
        <taxon>Oiketicinae</taxon>
        <taxon>Eumeta</taxon>
    </lineage>
</organism>
<dbReference type="AlphaFoldDB" id="A0A4C1TAQ2"/>
<dbReference type="Proteomes" id="UP000299102">
    <property type="component" value="Unassembled WGS sequence"/>
</dbReference>
<sequence>MRYLNRSPGLHPHSSPRLENIYLPRKVFLLTARVEYGDGRPFLLLKGSPSRPVCLSINQSLVIAASNPSYVGHKSMTTLHVSNLRHLSAFPNKRI</sequence>